<evidence type="ECO:0000256" key="4">
    <source>
        <dbReference type="HAMAP-Rule" id="MF_01341"/>
    </source>
</evidence>
<keyword evidence="3 4" id="KW-0687">Ribonucleoprotein</keyword>
<evidence type="ECO:0000259" key="7">
    <source>
        <dbReference type="Pfam" id="PF00828"/>
    </source>
</evidence>
<dbReference type="GO" id="GO:0015934">
    <property type="term" value="C:large ribosomal subunit"/>
    <property type="evidence" value="ECO:0007669"/>
    <property type="project" value="InterPro"/>
</dbReference>
<feature type="region of interest" description="Disordered" evidence="6">
    <location>
        <begin position="19"/>
        <end position="38"/>
    </location>
</feature>
<gene>
    <name evidence="4" type="primary">rplO</name>
    <name evidence="8" type="ORF">A3J54_02805</name>
</gene>
<feature type="domain" description="Large ribosomal subunit protein uL15/eL18" evidence="7">
    <location>
        <begin position="71"/>
        <end position="141"/>
    </location>
</feature>
<dbReference type="SUPFAM" id="SSF52080">
    <property type="entry name" value="Ribosomal proteins L15p and L18e"/>
    <property type="match status" value="1"/>
</dbReference>
<dbReference type="InterPro" id="IPR030878">
    <property type="entry name" value="Ribosomal_uL15"/>
</dbReference>
<dbReference type="Proteomes" id="UP000176576">
    <property type="component" value="Unassembled WGS sequence"/>
</dbReference>
<organism evidence="8 9">
    <name type="scientific">Candidatus Ryanbacteria bacterium RIFCSPHIGHO2_02_FULL_45_13b</name>
    <dbReference type="NCBI Taxonomy" id="1802117"/>
    <lineage>
        <taxon>Bacteria</taxon>
        <taxon>Candidatus Ryaniibacteriota</taxon>
    </lineage>
</organism>
<dbReference type="Gene3D" id="3.100.10.10">
    <property type="match status" value="1"/>
</dbReference>
<dbReference type="InterPro" id="IPR005749">
    <property type="entry name" value="Ribosomal_uL15_bac-type"/>
</dbReference>
<dbReference type="AlphaFoldDB" id="A0A1G2G6N9"/>
<keyword evidence="2 4" id="KW-0689">Ribosomal protein</keyword>
<sequence length="147" mass="16230">MQLHTLQAGKNKKVIRVGRGGKRGTFSGRGTKGQKARAGRRVRPQLRDVLMKIPKRRGYRFTAFRVRPHGINVALIERVFKNGETVSPRTLAEKGILSKKRALLPKVKILAMGTITKNIIVEGCDVSMSAKEKIENAGGKLIGGHHE</sequence>
<evidence type="ECO:0000256" key="3">
    <source>
        <dbReference type="ARBA" id="ARBA00023274"/>
    </source>
</evidence>
<dbReference type="InterPro" id="IPR021131">
    <property type="entry name" value="Ribosomal_uL15/eL18"/>
</dbReference>
<dbReference type="HAMAP" id="MF_01341">
    <property type="entry name" value="Ribosomal_uL15"/>
    <property type="match status" value="1"/>
</dbReference>
<dbReference type="PROSITE" id="PS00475">
    <property type="entry name" value="RIBOSOMAL_L15"/>
    <property type="match status" value="1"/>
</dbReference>
<dbReference type="PANTHER" id="PTHR12934:SF11">
    <property type="entry name" value="LARGE RIBOSOMAL SUBUNIT PROTEIN UL15M"/>
    <property type="match status" value="1"/>
</dbReference>
<keyword evidence="4" id="KW-0694">RNA-binding</keyword>
<evidence type="ECO:0000313" key="8">
    <source>
        <dbReference type="EMBL" id="OGZ45914.1"/>
    </source>
</evidence>
<evidence type="ECO:0000256" key="6">
    <source>
        <dbReference type="SAM" id="MobiDB-lite"/>
    </source>
</evidence>
<dbReference type="GO" id="GO:0003735">
    <property type="term" value="F:structural constituent of ribosome"/>
    <property type="evidence" value="ECO:0007669"/>
    <property type="project" value="InterPro"/>
</dbReference>
<dbReference type="STRING" id="1802117.A3J54_02805"/>
<comment type="similarity">
    <text evidence="1 4 5">Belongs to the universal ribosomal protein uL15 family.</text>
</comment>
<evidence type="ECO:0000256" key="5">
    <source>
        <dbReference type="RuleBase" id="RU003888"/>
    </source>
</evidence>
<protein>
    <recommendedName>
        <fullName evidence="4">Large ribosomal subunit protein uL15</fullName>
    </recommendedName>
</protein>
<reference evidence="8 9" key="1">
    <citation type="journal article" date="2016" name="Nat. Commun.">
        <title>Thousands of microbial genomes shed light on interconnected biogeochemical processes in an aquifer system.</title>
        <authorList>
            <person name="Anantharaman K."/>
            <person name="Brown C.T."/>
            <person name="Hug L.A."/>
            <person name="Sharon I."/>
            <person name="Castelle C.J."/>
            <person name="Probst A.J."/>
            <person name="Thomas B.C."/>
            <person name="Singh A."/>
            <person name="Wilkins M.J."/>
            <person name="Karaoz U."/>
            <person name="Brodie E.L."/>
            <person name="Williams K.H."/>
            <person name="Hubbard S.S."/>
            <person name="Banfield J.F."/>
        </authorList>
    </citation>
    <scope>NUCLEOTIDE SEQUENCE [LARGE SCALE GENOMIC DNA]</scope>
</reference>
<comment type="caution">
    <text evidence="8">The sequence shown here is derived from an EMBL/GenBank/DDBJ whole genome shotgun (WGS) entry which is preliminary data.</text>
</comment>
<evidence type="ECO:0000256" key="1">
    <source>
        <dbReference type="ARBA" id="ARBA00007320"/>
    </source>
</evidence>
<dbReference type="InterPro" id="IPR036227">
    <property type="entry name" value="Ribosomal_uL15/eL18_sf"/>
</dbReference>
<dbReference type="Pfam" id="PF00828">
    <property type="entry name" value="Ribosomal_L27A"/>
    <property type="match status" value="1"/>
</dbReference>
<dbReference type="InterPro" id="IPR001196">
    <property type="entry name" value="Ribosomal_uL15_CS"/>
</dbReference>
<comment type="function">
    <text evidence="4">Binds to the 23S rRNA.</text>
</comment>
<evidence type="ECO:0000313" key="9">
    <source>
        <dbReference type="Proteomes" id="UP000176576"/>
    </source>
</evidence>
<dbReference type="GO" id="GO:0006412">
    <property type="term" value="P:translation"/>
    <property type="evidence" value="ECO:0007669"/>
    <property type="project" value="UniProtKB-UniRule"/>
</dbReference>
<dbReference type="EMBL" id="MHNN01000018">
    <property type="protein sequence ID" value="OGZ45914.1"/>
    <property type="molecule type" value="Genomic_DNA"/>
</dbReference>
<proteinExistence type="inferred from homology"/>
<comment type="subunit">
    <text evidence="4">Part of the 50S ribosomal subunit.</text>
</comment>
<dbReference type="PANTHER" id="PTHR12934">
    <property type="entry name" value="50S RIBOSOMAL PROTEIN L15"/>
    <property type="match status" value="1"/>
</dbReference>
<evidence type="ECO:0000256" key="2">
    <source>
        <dbReference type="ARBA" id="ARBA00022980"/>
    </source>
</evidence>
<accession>A0A1G2G6N9</accession>
<keyword evidence="4" id="KW-0699">rRNA-binding</keyword>
<name>A0A1G2G6N9_9BACT</name>
<dbReference type="GO" id="GO:0019843">
    <property type="term" value="F:rRNA binding"/>
    <property type="evidence" value="ECO:0007669"/>
    <property type="project" value="UniProtKB-UniRule"/>
</dbReference>